<sequence>MKTWVLYYSRGGNTKKIAEAIAEELEILKTEQVPPAYPPENVQLLFLGTGVYAGKPDPKMIEFIRTLNTDRVKNVAVFGTRGGNDTRAIETVKSLIKEKGINVIDETFSCQGKYFIFFNRKKPDAEDLKAAKAFARKIYDSLKA</sequence>
<evidence type="ECO:0000313" key="2">
    <source>
        <dbReference type="Proteomes" id="UP000306409"/>
    </source>
</evidence>
<dbReference type="EMBL" id="CP061336">
    <property type="protein sequence ID" value="QNU68048.1"/>
    <property type="molecule type" value="Genomic_DNA"/>
</dbReference>
<dbReference type="PROSITE" id="PS50902">
    <property type="entry name" value="FLAVODOXIN_LIKE"/>
    <property type="match status" value="1"/>
</dbReference>
<proteinExistence type="predicted"/>
<name>A0A4U7JF77_9FIRM</name>
<dbReference type="AlphaFoldDB" id="A0A4U7JF77"/>
<dbReference type="GO" id="GO:0006783">
    <property type="term" value="P:heme biosynthetic process"/>
    <property type="evidence" value="ECO:0007669"/>
    <property type="project" value="TreeGrafter"/>
</dbReference>
<dbReference type="GO" id="GO:0010181">
    <property type="term" value="F:FMN binding"/>
    <property type="evidence" value="ECO:0007669"/>
    <property type="project" value="InterPro"/>
</dbReference>
<dbReference type="OrthoDB" id="1739094at2"/>
<dbReference type="InterPro" id="IPR001226">
    <property type="entry name" value="Flavodoxin_CS"/>
</dbReference>
<keyword evidence="2" id="KW-1185">Reference proteome</keyword>
<dbReference type="Pfam" id="PF12641">
    <property type="entry name" value="Flavodoxin_3"/>
    <property type="match status" value="1"/>
</dbReference>
<dbReference type="RefSeq" id="WP_137698518.1">
    <property type="nucleotide sequence ID" value="NZ_CP061336.1"/>
</dbReference>
<dbReference type="InterPro" id="IPR052200">
    <property type="entry name" value="Protoporphyrinogen_IX_DH"/>
</dbReference>
<gene>
    <name evidence="1" type="ORF">EHE19_006300</name>
</gene>
<dbReference type="PANTHER" id="PTHR38030:SF2">
    <property type="entry name" value="PROTOPORPHYRINOGEN IX DEHYDROGENASE [QUINONE]"/>
    <property type="match status" value="1"/>
</dbReference>
<dbReference type="GO" id="GO:0070819">
    <property type="term" value="F:menaquinone-dependent protoporphyrinogen oxidase activity"/>
    <property type="evidence" value="ECO:0007669"/>
    <property type="project" value="TreeGrafter"/>
</dbReference>
<dbReference type="InterPro" id="IPR029039">
    <property type="entry name" value="Flavoprotein-like_sf"/>
</dbReference>
<dbReference type="Proteomes" id="UP000306409">
    <property type="component" value="Chromosome"/>
</dbReference>
<dbReference type="KEGG" id="rher:EHE19_006300"/>
<dbReference type="PROSITE" id="PS00201">
    <property type="entry name" value="FLAVODOXIN"/>
    <property type="match status" value="1"/>
</dbReference>
<dbReference type="Gene3D" id="3.40.50.360">
    <property type="match status" value="1"/>
</dbReference>
<reference evidence="1 2" key="1">
    <citation type="submission" date="2020-09" db="EMBL/GenBank/DDBJ databases">
        <title>Characterization and genome sequencing of Ruminiclostridium sp. nov. MA18.</title>
        <authorList>
            <person name="Rettenmaier R."/>
            <person name="Kowollik M.-L."/>
            <person name="Liebl W."/>
            <person name="Zverlov V."/>
        </authorList>
    </citation>
    <scope>NUCLEOTIDE SEQUENCE [LARGE SCALE GENOMIC DNA]</scope>
    <source>
        <strain evidence="1 2">MA18</strain>
    </source>
</reference>
<dbReference type="InterPro" id="IPR008254">
    <property type="entry name" value="Flavodoxin/NO_synth"/>
</dbReference>
<protein>
    <submittedName>
        <fullName evidence="1">Nitric oxide synthase</fullName>
    </submittedName>
</protein>
<evidence type="ECO:0000313" key="1">
    <source>
        <dbReference type="EMBL" id="QNU68048.1"/>
    </source>
</evidence>
<dbReference type="GO" id="GO:0009055">
    <property type="term" value="F:electron transfer activity"/>
    <property type="evidence" value="ECO:0007669"/>
    <property type="project" value="InterPro"/>
</dbReference>
<dbReference type="GO" id="GO:0016651">
    <property type="term" value="F:oxidoreductase activity, acting on NAD(P)H"/>
    <property type="evidence" value="ECO:0007669"/>
    <property type="project" value="UniProtKB-ARBA"/>
</dbReference>
<dbReference type="PANTHER" id="PTHR38030">
    <property type="entry name" value="PROTOPORPHYRINOGEN IX DEHYDROGENASE [MENAQUINONE]"/>
    <property type="match status" value="1"/>
</dbReference>
<organism evidence="1 2">
    <name type="scientific">Ruminiclostridium herbifermentans</name>
    <dbReference type="NCBI Taxonomy" id="2488810"/>
    <lineage>
        <taxon>Bacteria</taxon>
        <taxon>Bacillati</taxon>
        <taxon>Bacillota</taxon>
        <taxon>Clostridia</taxon>
        <taxon>Eubacteriales</taxon>
        <taxon>Oscillospiraceae</taxon>
        <taxon>Ruminiclostridium</taxon>
    </lineage>
</organism>
<dbReference type="SUPFAM" id="SSF52218">
    <property type="entry name" value="Flavoproteins"/>
    <property type="match status" value="1"/>
</dbReference>
<accession>A0A4U7JF77</accession>